<dbReference type="OrthoDB" id="8231503at2"/>
<dbReference type="Proteomes" id="UP000260644">
    <property type="component" value="Unassembled WGS sequence"/>
</dbReference>
<evidence type="ECO:0000313" key="2">
    <source>
        <dbReference type="EMBL" id="RFS19431.1"/>
    </source>
</evidence>
<dbReference type="Gene3D" id="1.10.10.10">
    <property type="entry name" value="Winged helix-like DNA-binding domain superfamily/Winged helix DNA-binding domain"/>
    <property type="match status" value="1"/>
</dbReference>
<dbReference type="EMBL" id="QPMM01000013">
    <property type="protein sequence ID" value="RFS19431.1"/>
    <property type="molecule type" value="Genomic_DNA"/>
</dbReference>
<evidence type="ECO:0000313" key="3">
    <source>
        <dbReference type="Proteomes" id="UP000260644"/>
    </source>
</evidence>
<gene>
    <name evidence="2" type="ORF">DVR12_22615</name>
</gene>
<reference evidence="2 3" key="1">
    <citation type="submission" date="2018-07" db="EMBL/GenBank/DDBJ databases">
        <title>Chitinophaga K2CV101002-2 sp. nov., isolated from a monsoon evergreen broad-leaved forest soil.</title>
        <authorList>
            <person name="Lv Y."/>
        </authorList>
    </citation>
    <scope>NUCLEOTIDE SEQUENCE [LARGE SCALE GENOMIC DNA]</scope>
    <source>
        <strain evidence="2 3">GDMCC 1.1288</strain>
    </source>
</reference>
<dbReference type="RefSeq" id="WP_116978086.1">
    <property type="nucleotide sequence ID" value="NZ_QPMM01000013.1"/>
</dbReference>
<organism evidence="2 3">
    <name type="scientific">Chitinophaga silvatica</name>
    <dbReference type="NCBI Taxonomy" id="2282649"/>
    <lineage>
        <taxon>Bacteria</taxon>
        <taxon>Pseudomonadati</taxon>
        <taxon>Bacteroidota</taxon>
        <taxon>Chitinophagia</taxon>
        <taxon>Chitinophagales</taxon>
        <taxon>Chitinophagaceae</taxon>
        <taxon>Chitinophaga</taxon>
    </lineage>
</organism>
<proteinExistence type="predicted"/>
<comment type="caution">
    <text evidence="2">The sequence shown here is derived from an EMBL/GenBank/DDBJ whole genome shotgun (WGS) entry which is preliminary data.</text>
</comment>
<dbReference type="PROSITE" id="PS51118">
    <property type="entry name" value="HTH_HXLR"/>
    <property type="match status" value="1"/>
</dbReference>
<name>A0A3E1Y424_9BACT</name>
<dbReference type="AlphaFoldDB" id="A0A3E1Y424"/>
<feature type="domain" description="HTH hxlR-type" evidence="1">
    <location>
        <begin position="1"/>
        <end position="54"/>
    </location>
</feature>
<protein>
    <recommendedName>
        <fullName evidence="1">HTH hxlR-type domain-containing protein</fullName>
    </recommendedName>
</protein>
<evidence type="ECO:0000259" key="1">
    <source>
        <dbReference type="PROSITE" id="PS51118"/>
    </source>
</evidence>
<accession>A0A3E1Y424</accession>
<dbReference type="InterPro" id="IPR036388">
    <property type="entry name" value="WH-like_DNA-bd_sf"/>
</dbReference>
<dbReference type="Pfam" id="PF01638">
    <property type="entry name" value="HxlR"/>
    <property type="match status" value="1"/>
</dbReference>
<keyword evidence="3" id="KW-1185">Reference proteome</keyword>
<sequence length="57" mass="6551">MLLKNRPHHNLNNRTVCNTKPVTVEYEVIEFAKTLEPIIDAIAKWGISYRSALQQKG</sequence>
<dbReference type="InterPro" id="IPR002577">
    <property type="entry name" value="HTH_HxlR"/>
</dbReference>